<feature type="compositionally biased region" description="Basic and acidic residues" evidence="4">
    <location>
        <begin position="378"/>
        <end position="387"/>
    </location>
</feature>
<feature type="compositionally biased region" description="Basic and acidic residues" evidence="4">
    <location>
        <begin position="167"/>
        <end position="222"/>
    </location>
</feature>
<comment type="similarity">
    <text evidence="3">Belongs to the MT-A70-like family.</text>
</comment>
<feature type="region of interest" description="Disordered" evidence="4">
    <location>
        <begin position="551"/>
        <end position="601"/>
    </location>
</feature>
<feature type="region of interest" description="Disordered" evidence="4">
    <location>
        <begin position="1"/>
        <end position="134"/>
    </location>
</feature>
<name>A0A8T0HT59_CERPU</name>
<keyword evidence="6" id="KW-1185">Reference proteome</keyword>
<protein>
    <submittedName>
        <fullName evidence="5">Uncharacterized protein</fullName>
    </submittedName>
</protein>
<dbReference type="SUPFAM" id="SSF53335">
    <property type="entry name" value="S-adenosyl-L-methionine-dependent methyltransferases"/>
    <property type="match status" value="1"/>
</dbReference>
<organism evidence="5 6">
    <name type="scientific">Ceratodon purpureus</name>
    <name type="common">Fire moss</name>
    <name type="synonym">Dicranum purpureum</name>
    <dbReference type="NCBI Taxonomy" id="3225"/>
    <lineage>
        <taxon>Eukaryota</taxon>
        <taxon>Viridiplantae</taxon>
        <taxon>Streptophyta</taxon>
        <taxon>Embryophyta</taxon>
        <taxon>Bryophyta</taxon>
        <taxon>Bryophytina</taxon>
        <taxon>Bryopsida</taxon>
        <taxon>Dicranidae</taxon>
        <taxon>Pseudoditrichales</taxon>
        <taxon>Ditrichaceae</taxon>
        <taxon>Ceratodon</taxon>
    </lineage>
</organism>
<feature type="region of interest" description="Disordered" evidence="4">
    <location>
        <begin position="633"/>
        <end position="869"/>
    </location>
</feature>
<proteinExistence type="inferred from homology"/>
<dbReference type="PANTHER" id="PTHR13107">
    <property type="entry name" value="N6-ADENOSINE-METHYLTRANSFERASE NON-CATALYTIC SUBUNIT"/>
    <property type="match status" value="1"/>
</dbReference>
<feature type="compositionally biased region" description="Basic and acidic residues" evidence="4">
    <location>
        <begin position="1057"/>
        <end position="1120"/>
    </location>
</feature>
<dbReference type="GO" id="GO:0032259">
    <property type="term" value="P:methylation"/>
    <property type="evidence" value="ECO:0007669"/>
    <property type="project" value="InterPro"/>
</dbReference>
<accession>A0A8T0HT59</accession>
<dbReference type="PROSITE" id="PS51143">
    <property type="entry name" value="MT_A70"/>
    <property type="match status" value="1"/>
</dbReference>
<keyword evidence="2" id="KW-0539">Nucleus</keyword>
<reference evidence="5" key="1">
    <citation type="submission" date="2020-06" db="EMBL/GenBank/DDBJ databases">
        <title>WGS assembly of Ceratodon purpureus strain R40.</title>
        <authorList>
            <person name="Carey S.B."/>
            <person name="Jenkins J."/>
            <person name="Shu S."/>
            <person name="Lovell J.T."/>
            <person name="Sreedasyam A."/>
            <person name="Maumus F."/>
            <person name="Tiley G.P."/>
            <person name="Fernandez-Pozo N."/>
            <person name="Barry K."/>
            <person name="Chen C."/>
            <person name="Wang M."/>
            <person name="Lipzen A."/>
            <person name="Daum C."/>
            <person name="Saski C.A."/>
            <person name="Payton A.C."/>
            <person name="Mcbreen J.C."/>
            <person name="Conrad R.E."/>
            <person name="Kollar L.M."/>
            <person name="Olsson S."/>
            <person name="Huttunen S."/>
            <person name="Landis J.B."/>
            <person name="Wickett N.J."/>
            <person name="Johnson M.G."/>
            <person name="Rensing S.A."/>
            <person name="Grimwood J."/>
            <person name="Schmutz J."/>
            <person name="Mcdaniel S.F."/>
        </authorList>
    </citation>
    <scope>NUCLEOTIDE SEQUENCE</scope>
    <source>
        <strain evidence="5">R40</strain>
    </source>
</reference>
<feature type="region of interest" description="Disordered" evidence="4">
    <location>
        <begin position="1250"/>
        <end position="1372"/>
    </location>
</feature>
<dbReference type="InterPro" id="IPR002052">
    <property type="entry name" value="DNA_methylase_N6_adenine_CS"/>
</dbReference>
<feature type="compositionally biased region" description="Basic and acidic residues" evidence="4">
    <location>
        <begin position="663"/>
        <end position="696"/>
    </location>
</feature>
<comment type="caution">
    <text evidence="5">The sequence shown here is derived from an EMBL/GenBank/DDBJ whole genome shotgun (WGS) entry which is preliminary data.</text>
</comment>
<dbReference type="InterPro" id="IPR007757">
    <property type="entry name" value="MT-A70-like"/>
</dbReference>
<dbReference type="PROSITE" id="PS00092">
    <property type="entry name" value="N6_MTASE"/>
    <property type="match status" value="1"/>
</dbReference>
<dbReference type="Pfam" id="PF05063">
    <property type="entry name" value="MT-A70"/>
    <property type="match status" value="1"/>
</dbReference>
<feature type="compositionally biased region" description="Basic and acidic residues" evidence="4">
    <location>
        <begin position="964"/>
        <end position="973"/>
    </location>
</feature>
<evidence type="ECO:0000313" key="6">
    <source>
        <dbReference type="Proteomes" id="UP000822688"/>
    </source>
</evidence>
<gene>
    <name evidence="5" type="ORF">KC19_VG244900</name>
</gene>
<feature type="compositionally biased region" description="Basic and acidic residues" evidence="4">
    <location>
        <begin position="233"/>
        <end position="247"/>
    </location>
</feature>
<dbReference type="GO" id="GO:0008168">
    <property type="term" value="F:methyltransferase activity"/>
    <property type="evidence" value="ECO:0007669"/>
    <property type="project" value="InterPro"/>
</dbReference>
<feature type="region of interest" description="Disordered" evidence="4">
    <location>
        <begin position="939"/>
        <end position="1167"/>
    </location>
</feature>
<feature type="compositionally biased region" description="Basic and acidic residues" evidence="4">
    <location>
        <begin position="735"/>
        <end position="869"/>
    </location>
</feature>
<dbReference type="PANTHER" id="PTHR13107:SF0">
    <property type="entry name" value="N6-ADENOSINE-METHYLTRANSFERASE NON-CATALYTIC SUBUNIT"/>
    <property type="match status" value="1"/>
</dbReference>
<dbReference type="InterPro" id="IPR045123">
    <property type="entry name" value="METTL14-like"/>
</dbReference>
<evidence type="ECO:0000256" key="2">
    <source>
        <dbReference type="ARBA" id="ARBA00023242"/>
    </source>
</evidence>
<feature type="compositionally biased region" description="Basic and acidic residues" evidence="4">
    <location>
        <begin position="412"/>
        <end position="433"/>
    </location>
</feature>
<dbReference type="Proteomes" id="UP000822688">
    <property type="component" value="Chromosome V"/>
</dbReference>
<feature type="region of interest" description="Disordered" evidence="4">
    <location>
        <begin position="167"/>
        <end position="247"/>
    </location>
</feature>
<feature type="compositionally biased region" description="Basic and acidic residues" evidence="4">
    <location>
        <begin position="1021"/>
        <end position="1049"/>
    </location>
</feature>
<feature type="compositionally biased region" description="Basic and acidic residues" evidence="4">
    <location>
        <begin position="447"/>
        <end position="505"/>
    </location>
</feature>
<dbReference type="GO" id="GO:0005634">
    <property type="term" value="C:nucleus"/>
    <property type="evidence" value="ECO:0007669"/>
    <property type="project" value="UniProtKB-SubCell"/>
</dbReference>
<evidence type="ECO:0000256" key="3">
    <source>
        <dbReference type="PROSITE-ProRule" id="PRU00489"/>
    </source>
</evidence>
<comment type="subcellular location">
    <subcellularLocation>
        <location evidence="1">Nucleus</location>
    </subcellularLocation>
</comment>
<feature type="compositionally biased region" description="Basic and acidic residues" evidence="4">
    <location>
        <begin position="1003"/>
        <end position="1012"/>
    </location>
</feature>
<feature type="compositionally biased region" description="Basic residues" evidence="4">
    <location>
        <begin position="223"/>
        <end position="232"/>
    </location>
</feature>
<feature type="region of interest" description="Disordered" evidence="4">
    <location>
        <begin position="1501"/>
        <end position="1523"/>
    </location>
</feature>
<feature type="region of interest" description="Disordered" evidence="4">
    <location>
        <begin position="1814"/>
        <end position="1903"/>
    </location>
</feature>
<dbReference type="PROSITE" id="PS51592">
    <property type="entry name" value="SAM_MTA70L_2"/>
    <property type="match status" value="1"/>
</dbReference>
<evidence type="ECO:0000256" key="4">
    <source>
        <dbReference type="SAM" id="MobiDB-lite"/>
    </source>
</evidence>
<feature type="compositionally biased region" description="Low complexity" evidence="4">
    <location>
        <begin position="1312"/>
        <end position="1324"/>
    </location>
</feature>
<sequence length="1950" mass="220400">MGSPGEGDREKDLSKRRKSESSHYVKARHWEDEEGYDEDRRHRSSKAKKSSKGDREREKAREKDRDSEREREKEREPERVGRCRDEYYEKVEKRLHASREDRHEEVAERHDWEFVESRAGSSKRRNSSEKLGKKIEAVVVREDKEGVGADYEVNVVEGPVWKHERAYELEEEKVKKAEPRVAKSPEKERGRKGELRDGRDEKYRKSDSRTARGEGLDEDFARKKSSHRGRHHVKEDDGVWKKESKPERGHDYVEVVVRKLETRAERFLETDDEKVRSSNTYVEEAQNSEIENYQRADLKVDLRAERVYESQDSLRTIKGDYRVVRTHDNDDETNYEIDFLHERAGKIVTSSGMEPSQPKCRKNVEEKKSGGRIGRVYSRNDEKDLRNTELQLEAGERHVESIGVENYPRSSNRNEKSREHVGRDRGTGDRDRSYTGVVGVEEPTDSVDSKQLHKWERELKRNGTGKSHGDLTEREESKKDRVSRVQRIGEDRAAARSEHRKEVKDLPGSYENVSESRGEKGSTSHGRRKERNLSRWDKHELMLEEIVELVREKNSRGGNGTEEIQSKWDEPEEDTLSNRALENERESGLRELDTVDAVQSEEAEEGIKYAVLKNLGKSEPIVHYELSQDFEKIVTSAEADPGGEEQGDESQLEKPERHRRAKERLEREDSDEWEKSAHHKEKMERDWRDDNHHFDYDLQGGNKSEWDDVEDGSKLEGEMEEGTEEVRKSGRRRGRDTLEREDYDFGGRFLARDEKDRDRERGREREREKEREKERQRERDKGIERGRDRGRERERRDEHNWDEHLRKGSERYEERYHEHDIGGRSSVRGREDRLDHDREKYRSREAGREELDDRHGRLNCRDRREEERTGKLASKELIRDFVRGASVAREKEEEDRLRRLRLEEEKGKKPASREFVDETRLVGSKADDLVDRVWGIGKDSGLDLSDDGGRLKGKYGKVVTSSRSPDDRRESYKSVKAVITTRSPDDRRGGLRAGKAFATSRSPVDRRGEYRSSKAVSTSRSPDDRRGRSDWDGIERDWSDDRNDYDREKCSKRRGNQKRDRESGERERDRYRSRERPHDRSWERGKEKARVDAIDRSISYDRHQNRWKGSRDAERGRDVDYQVEEDNWESKKRHENADGEKLERKMSERESSDRTRMDRERVEEMRSPQGFASMSEISGRGHQTTSNFLESGRGFISYGGSYMLPSGDPVFFQGDYFGGMGEVDWDGPVMDDRMRQREGVFLGGGDRFMDNDGPPGHDPGFGPSRGGAGDGGMIYNHHPGRGRGSKVSPNNRGRGGTMGHEGRLYFNNNQTGPMLRGMQQQQQPGGKGRGPRGGPKGARGPGREVQRASGNPPLMGPGPGIGPHFGPMGPQGLMPGMGMGPGPGPGPTPGPNMGQFSLLPFGGPMGWGGGPGGGEMGMLGCPPGSGPVMGPGPGGLGPRFGPGMVPGPGPNIFFNPPGPGRGGPGVMLTGSFSGGAPPFNGPNGDGGRGQMGERCLPVGGRGLIGRANGPPGRGPSRGEQNDYSQHFVDTGLRPQNFIRDVELADRFEEYPKLKELITRKDQLIAKRATSPMYMQCDLRTTKLGPDVFGTKFDVILVDPPWEEYVRRAPGIGDSMEWWSHEEIENLRIEAIADTPAFLFLWVGDAEGLEQGRRCLKKWGFRRCEDICWVKTNRGNPTPALRHDSNTLFQHSKEHCLMGIKGTVRRSTDGHIIHANVDTDIMISEEPEYGSTKKPEELYHIIEHFAQGMRRIELFGEDHNIRAGWVTVGKGLTSSNFNPQTYAKNFADTEGKVWQGGRGNPAIDAPHLVGTTPEIEALRPKSPPPRPQAQPSGQGNAGNSLSQASAGNSISKKSSTRQVGGVQNGHPAALIPGAGHGSAPSGTGTLAIGQPHVGGRGGGHGQIPKMRPILPGTLMKPLGAGPGIVELGNFDEEASYGGDMHEATSTDDALI</sequence>
<evidence type="ECO:0000313" key="5">
    <source>
        <dbReference type="EMBL" id="KAG0574220.1"/>
    </source>
</evidence>
<feature type="compositionally biased region" description="Gly residues" evidence="4">
    <location>
        <begin position="1891"/>
        <end position="1900"/>
    </location>
</feature>
<feature type="compositionally biased region" description="Basic and acidic residues" evidence="4">
    <location>
        <begin position="1128"/>
        <end position="1166"/>
    </location>
</feature>
<dbReference type="GO" id="GO:0036396">
    <property type="term" value="C:RNA N6-methyladenosine methyltransferase complex"/>
    <property type="evidence" value="ECO:0007669"/>
    <property type="project" value="TreeGrafter"/>
</dbReference>
<feature type="region of interest" description="Disordered" evidence="4">
    <location>
        <begin position="887"/>
        <end position="916"/>
    </location>
</feature>
<feature type="compositionally biased region" description="Low complexity" evidence="4">
    <location>
        <begin position="1251"/>
        <end position="1262"/>
    </location>
</feature>
<feature type="region of interest" description="Disordered" evidence="4">
    <location>
        <begin position="348"/>
        <end position="535"/>
    </location>
</feature>
<feature type="compositionally biased region" description="Gly residues" evidence="4">
    <location>
        <begin position="1325"/>
        <end position="1340"/>
    </location>
</feature>
<feature type="compositionally biased region" description="Basic and acidic residues" evidence="4">
    <location>
        <begin position="1"/>
        <end position="31"/>
    </location>
</feature>
<feature type="compositionally biased region" description="Basic and acidic residues" evidence="4">
    <location>
        <begin position="51"/>
        <end position="116"/>
    </location>
</feature>
<dbReference type="GO" id="GO:0003729">
    <property type="term" value="F:mRNA binding"/>
    <property type="evidence" value="ECO:0007669"/>
    <property type="project" value="TreeGrafter"/>
</dbReference>
<evidence type="ECO:0000256" key="1">
    <source>
        <dbReference type="ARBA" id="ARBA00004123"/>
    </source>
</evidence>
<feature type="compositionally biased region" description="Acidic residues" evidence="4">
    <location>
        <begin position="641"/>
        <end position="650"/>
    </location>
</feature>
<dbReference type="InterPro" id="IPR029063">
    <property type="entry name" value="SAM-dependent_MTases_sf"/>
</dbReference>
<feature type="compositionally biased region" description="Basic and acidic residues" evidence="4">
    <location>
        <begin position="581"/>
        <end position="593"/>
    </location>
</feature>
<feature type="compositionally biased region" description="Gly residues" evidence="4">
    <location>
        <begin position="1263"/>
        <end position="1272"/>
    </location>
</feature>
<feature type="compositionally biased region" description="Polar residues" evidence="4">
    <location>
        <begin position="1832"/>
        <end position="1857"/>
    </location>
</feature>
<dbReference type="EMBL" id="CM026426">
    <property type="protein sequence ID" value="KAG0574220.1"/>
    <property type="molecule type" value="Genomic_DNA"/>
</dbReference>